<keyword evidence="5" id="KW-0051">Antiviral defense</keyword>
<name>A0A430UKQ7_THESC</name>
<keyword evidence="2" id="KW-0378">Hydrolase</keyword>
<dbReference type="InterPro" id="IPR054712">
    <property type="entry name" value="Cas3-like_dom"/>
</dbReference>
<dbReference type="Proteomes" id="UP000287173">
    <property type="component" value="Unassembled WGS sequence"/>
</dbReference>
<proteinExistence type="predicted"/>
<feature type="domain" description="Helicase ATP-binding" evidence="6">
    <location>
        <begin position="37"/>
        <end position="232"/>
    </location>
</feature>
<dbReference type="GO" id="GO:0005524">
    <property type="term" value="F:ATP binding"/>
    <property type="evidence" value="ECO:0007669"/>
    <property type="project" value="UniProtKB-KW"/>
</dbReference>
<evidence type="ECO:0000313" key="7">
    <source>
        <dbReference type="EMBL" id="RTI03961.1"/>
    </source>
</evidence>
<dbReference type="PANTHER" id="PTHR47962">
    <property type="entry name" value="ATP-DEPENDENT HELICASE LHR-RELATED-RELATED"/>
    <property type="match status" value="1"/>
</dbReference>
<evidence type="ECO:0000256" key="1">
    <source>
        <dbReference type="ARBA" id="ARBA00022741"/>
    </source>
</evidence>
<keyword evidence="4" id="KW-0067">ATP-binding</keyword>
<protein>
    <submittedName>
        <fullName evidence="7">Type I-D CRISPR-associated helicase Cas3</fullName>
    </submittedName>
</protein>
<dbReference type="GO" id="GO:0003677">
    <property type="term" value="F:DNA binding"/>
    <property type="evidence" value="ECO:0007669"/>
    <property type="project" value="TreeGrafter"/>
</dbReference>
<keyword evidence="1" id="KW-0547">Nucleotide-binding</keyword>
<dbReference type="InterPro" id="IPR014001">
    <property type="entry name" value="Helicase_ATP-bd"/>
</dbReference>
<dbReference type="Pfam" id="PF00270">
    <property type="entry name" value="DEAD"/>
    <property type="match status" value="1"/>
</dbReference>
<dbReference type="GO" id="GO:0016887">
    <property type="term" value="F:ATP hydrolysis activity"/>
    <property type="evidence" value="ECO:0007669"/>
    <property type="project" value="TreeGrafter"/>
</dbReference>
<dbReference type="AlphaFoldDB" id="A0A430UKQ7"/>
<evidence type="ECO:0000313" key="8">
    <source>
        <dbReference type="Proteomes" id="UP000287173"/>
    </source>
</evidence>
<comment type="caution">
    <text evidence="7">The sequence shown here is derived from an EMBL/GenBank/DDBJ whole genome shotgun (WGS) entry which is preliminary data.</text>
</comment>
<dbReference type="PANTHER" id="PTHR47962:SF5">
    <property type="entry name" value="ATP-DEPENDENT HELICASE LHR-RELATED"/>
    <property type="match status" value="1"/>
</dbReference>
<evidence type="ECO:0000256" key="3">
    <source>
        <dbReference type="ARBA" id="ARBA00022806"/>
    </source>
</evidence>
<dbReference type="SUPFAM" id="SSF52540">
    <property type="entry name" value="P-loop containing nucleoside triphosphate hydrolases"/>
    <property type="match status" value="1"/>
</dbReference>
<dbReference type="Gene3D" id="3.40.50.300">
    <property type="entry name" value="P-loop containing nucleotide triphosphate hydrolases"/>
    <property type="match status" value="2"/>
</dbReference>
<dbReference type="GO" id="GO:0004386">
    <property type="term" value="F:helicase activity"/>
    <property type="evidence" value="ECO:0007669"/>
    <property type="project" value="UniProtKB-KW"/>
</dbReference>
<dbReference type="InterPro" id="IPR017575">
    <property type="entry name" value="CRISPR-assoc_helicase_Cas3"/>
</dbReference>
<dbReference type="Pfam" id="PF22590">
    <property type="entry name" value="Cas3-like_C_2"/>
    <property type="match status" value="1"/>
</dbReference>
<keyword evidence="3" id="KW-0347">Helicase</keyword>
<dbReference type="InterPro" id="IPR052511">
    <property type="entry name" value="ATP-dep_Helicase"/>
</dbReference>
<dbReference type="SMART" id="SM00490">
    <property type="entry name" value="HELICc"/>
    <property type="match status" value="1"/>
</dbReference>
<organism evidence="7 8">
    <name type="scientific">Thermus scotoductus</name>
    <dbReference type="NCBI Taxonomy" id="37636"/>
    <lineage>
        <taxon>Bacteria</taxon>
        <taxon>Thermotogati</taxon>
        <taxon>Deinococcota</taxon>
        <taxon>Deinococci</taxon>
        <taxon>Thermales</taxon>
        <taxon>Thermaceae</taxon>
        <taxon>Thermus</taxon>
    </lineage>
</organism>
<evidence type="ECO:0000256" key="2">
    <source>
        <dbReference type="ARBA" id="ARBA00022801"/>
    </source>
</evidence>
<dbReference type="GO" id="GO:0051607">
    <property type="term" value="P:defense response to virus"/>
    <property type="evidence" value="ECO:0007669"/>
    <property type="project" value="UniProtKB-KW"/>
</dbReference>
<dbReference type="InterPro" id="IPR001650">
    <property type="entry name" value="Helicase_C-like"/>
</dbReference>
<evidence type="ECO:0000259" key="6">
    <source>
        <dbReference type="PROSITE" id="PS51192"/>
    </source>
</evidence>
<evidence type="ECO:0000256" key="5">
    <source>
        <dbReference type="ARBA" id="ARBA00023118"/>
    </source>
</evidence>
<reference evidence="7 8" key="1">
    <citation type="journal article" date="2019" name="Extremophiles">
        <title>Biogeography of thermophiles and predominance of Thermus scotoductus in domestic water heaters.</title>
        <authorList>
            <person name="Wilpiszeski R.L."/>
            <person name="Zhang Z."/>
            <person name="House C.H."/>
        </authorList>
    </citation>
    <scope>NUCLEOTIDE SEQUENCE [LARGE SCALE GENOMIC DNA]</scope>
    <source>
        <strain evidence="7 8">17_S17</strain>
    </source>
</reference>
<dbReference type="PROSITE" id="PS51192">
    <property type="entry name" value="HELICASE_ATP_BIND_1"/>
    <property type="match status" value="1"/>
</dbReference>
<dbReference type="NCBIfam" id="TIGR03158">
    <property type="entry name" value="cas3_cyano"/>
    <property type="match status" value="1"/>
</dbReference>
<dbReference type="InterPro" id="IPR027417">
    <property type="entry name" value="P-loop_NTPase"/>
</dbReference>
<gene>
    <name evidence="7" type="primary">cas3</name>
    <name evidence="7" type="ORF">CSW30_14180</name>
</gene>
<sequence>MRLRLLSTWSAYAKEPGPLPDLDLRLVEHQQKVWEALTRPQGPTVVFDIAMTGDGKTLAALLPLVQTNELGKGVFAYPTNELIRDQTGQVHRWLRTLKRTLEVAYLDATSLAAYAESIEQPKHEALRDYAAHYDLVLTNPDILHLLQRFHYVPKHHPAARLAQTWMNRFRYLVFDEFHVFDAPQVASVLDGIAFIRANQNEDWPNRFLFLSATPNDLLLNALKQAGISYEVIQGRYAHGLQNSAEHRLILHEVDLELVEQASGGIEAWVHKNLEVIRQFFADHPGSRGLLICNSVVTAKRLAAQLREALARDSITVGEITGLTGPEVRKASLDADLIVATSAVDVGVDFRINLLIFESLDAGTFIQRLGRLGRHPGFATYKAIALVAPWAYERFKKCFANGAVVNREEFYRAVHKKVYQVPNRFERYLKRWGTVLSAVRKVRLSKQRHHYQTLLERYDREVSRLIAPPDEQRLRALLQEHKEIVKELERFRGAGRLDVWVHDPHTGAVTQMGLLRVLSATKFELIEREEAQKISEKLEQPFYPNELGLYAVIQAYLEERESIVLRYGGYLSSLPLNQAKVRSGFEVEARTPALQEINRKLRPLPLVTCVADPACFDLKSLRRRFRPPPLFELYNVKDLSGVAYPIAFGLDALLLDSVLFWRKEYQS</sequence>
<evidence type="ECO:0000256" key="4">
    <source>
        <dbReference type="ARBA" id="ARBA00022840"/>
    </source>
</evidence>
<dbReference type="EMBL" id="PEMG01000472">
    <property type="protein sequence ID" value="RTI03961.1"/>
    <property type="molecule type" value="Genomic_DNA"/>
</dbReference>
<dbReference type="InterPro" id="IPR011545">
    <property type="entry name" value="DEAD/DEAH_box_helicase_dom"/>
</dbReference>
<accession>A0A430UKQ7</accession>
<dbReference type="SMART" id="SM00487">
    <property type="entry name" value="DEXDc"/>
    <property type="match status" value="1"/>
</dbReference>